<proteinExistence type="predicted"/>
<protein>
    <submittedName>
        <fullName evidence="1">Uncharacterized protein</fullName>
    </submittedName>
</protein>
<reference evidence="1" key="1">
    <citation type="submission" date="2014-09" db="EMBL/GenBank/DDBJ databases">
        <authorList>
            <person name="Magalhaes I.L.F."/>
            <person name="Oliveira U."/>
            <person name="Santos F.R."/>
            <person name="Vidigal T.H.D.A."/>
            <person name="Brescovit A.D."/>
            <person name="Santos A.J."/>
        </authorList>
    </citation>
    <scope>NUCLEOTIDE SEQUENCE</scope>
    <source>
        <tissue evidence="1">Shoot tissue taken approximately 20 cm above the soil surface</tissue>
    </source>
</reference>
<name>A0A0A8Z0A3_ARUDO</name>
<evidence type="ECO:0000313" key="1">
    <source>
        <dbReference type="EMBL" id="JAD32241.1"/>
    </source>
</evidence>
<dbReference type="EMBL" id="GBRH01265654">
    <property type="protein sequence ID" value="JAD32241.1"/>
    <property type="molecule type" value="Transcribed_RNA"/>
</dbReference>
<dbReference type="AlphaFoldDB" id="A0A0A8Z0A3"/>
<accession>A0A0A8Z0A3</accession>
<sequence length="22" mass="2473">MVVLERSHCVKTSGTLHLLVLH</sequence>
<reference evidence="1" key="2">
    <citation type="journal article" date="2015" name="Data Brief">
        <title>Shoot transcriptome of the giant reed, Arundo donax.</title>
        <authorList>
            <person name="Barrero R.A."/>
            <person name="Guerrero F.D."/>
            <person name="Moolhuijzen P."/>
            <person name="Goolsby J.A."/>
            <person name="Tidwell J."/>
            <person name="Bellgard S.E."/>
            <person name="Bellgard M.I."/>
        </authorList>
    </citation>
    <scope>NUCLEOTIDE SEQUENCE</scope>
    <source>
        <tissue evidence="1">Shoot tissue taken approximately 20 cm above the soil surface</tissue>
    </source>
</reference>
<organism evidence="1">
    <name type="scientific">Arundo donax</name>
    <name type="common">Giant reed</name>
    <name type="synonym">Donax arundinaceus</name>
    <dbReference type="NCBI Taxonomy" id="35708"/>
    <lineage>
        <taxon>Eukaryota</taxon>
        <taxon>Viridiplantae</taxon>
        <taxon>Streptophyta</taxon>
        <taxon>Embryophyta</taxon>
        <taxon>Tracheophyta</taxon>
        <taxon>Spermatophyta</taxon>
        <taxon>Magnoliopsida</taxon>
        <taxon>Liliopsida</taxon>
        <taxon>Poales</taxon>
        <taxon>Poaceae</taxon>
        <taxon>PACMAD clade</taxon>
        <taxon>Arundinoideae</taxon>
        <taxon>Arundineae</taxon>
        <taxon>Arundo</taxon>
    </lineage>
</organism>